<feature type="coiled-coil region" evidence="1">
    <location>
        <begin position="42"/>
        <end position="76"/>
    </location>
</feature>
<dbReference type="PANTHER" id="PTHR33701:SF3">
    <property type="entry name" value="TRANSCRIPTIONAL REGULATOR ATRX"/>
    <property type="match status" value="1"/>
</dbReference>
<feature type="compositionally biased region" description="Polar residues" evidence="2">
    <location>
        <begin position="174"/>
        <end position="184"/>
    </location>
</feature>
<keyword evidence="1" id="KW-0175">Coiled coil</keyword>
<dbReference type="AlphaFoldDB" id="A0A1U7Z6T9"/>
<dbReference type="STRING" id="4432.A0A1U7Z6T9"/>
<feature type="region of interest" description="Disordered" evidence="2">
    <location>
        <begin position="1"/>
        <end position="22"/>
    </location>
</feature>
<keyword evidence="3" id="KW-1185">Reference proteome</keyword>
<feature type="compositionally biased region" description="Polar residues" evidence="2">
    <location>
        <begin position="685"/>
        <end position="704"/>
    </location>
</feature>
<organism evidence="3 4">
    <name type="scientific">Nelumbo nucifera</name>
    <name type="common">Sacred lotus</name>
    <dbReference type="NCBI Taxonomy" id="4432"/>
    <lineage>
        <taxon>Eukaryota</taxon>
        <taxon>Viridiplantae</taxon>
        <taxon>Streptophyta</taxon>
        <taxon>Embryophyta</taxon>
        <taxon>Tracheophyta</taxon>
        <taxon>Spermatophyta</taxon>
        <taxon>Magnoliopsida</taxon>
        <taxon>Proteales</taxon>
        <taxon>Nelumbonaceae</taxon>
        <taxon>Nelumbo</taxon>
    </lineage>
</organism>
<reference evidence="4" key="1">
    <citation type="submission" date="2025-08" db="UniProtKB">
        <authorList>
            <consortium name="RefSeq"/>
        </authorList>
    </citation>
    <scope>IDENTIFICATION</scope>
</reference>
<feature type="compositionally biased region" description="Polar residues" evidence="2">
    <location>
        <begin position="1"/>
        <end position="17"/>
    </location>
</feature>
<sequence>MQNSGNEGQDVQDQRQITGMEDSTAMTIEFLRARLLSERSVSRTARQRADELAKSVMELEEQLKVVTLQRKKAEKATEEVLTILEDNGISDLSEELDSSSDQEGLFYETKEDNSMKEEENSVTSKLRKEPEELPGLGFQGTSLPGKCLSWKSCSGGHKHLQKKYMEQARRRRSSLISRTGSSPRQRLGKSCRQIKQRETRSAADEVNNGPLLLDAQENGADRCFKDGPETLKGPRDKEEKVGKIGLYVNGSGQDADMERALEQQAQLIGQYEAEEKAQREWEERFKENYSCTLGLCEPGNRSDITEKRDDIRAEMTDPGDMVPSHGQGAKSEAEDVCCNDQVEAQAPSAFLPYRNDDMGCLLDQQSSNSKSTSGNELPAIFSFSCQEKLEVDSKKQEQDWSQNNSLPPPSGLPNHQLAQKSSPMGGNFSERELLYSQNNSHAVIVHETTNGLESVLEALQCAKLSLKEKLDKLPLSNEVVDMVRMPETTVPDIKAGDTMEIPVGCAGLFRVPTDFQVETTHLHANSLGSYSASVLSLAGYYPNPNMRVGPAEANRYTSRPQLDTATRISTQKPYVDPYLNARIGLPALSRYTYPSYADLVPRMPTTSIDGLLGLQPLLRMPAGSSDGFTGLQPLSRMRVGSSDGFPELQPMPRMPSGSSDGFSVLQPMLRMPTGYRQGFPTLQPMSRTQTGSSEGFSGLQTSMKSRMPSRDEYNVYHDQVGPNMHRY</sequence>
<evidence type="ECO:0000256" key="2">
    <source>
        <dbReference type="SAM" id="MobiDB-lite"/>
    </source>
</evidence>
<evidence type="ECO:0000313" key="3">
    <source>
        <dbReference type="Proteomes" id="UP000189703"/>
    </source>
</evidence>
<feature type="region of interest" description="Disordered" evidence="2">
    <location>
        <begin position="174"/>
        <end position="193"/>
    </location>
</feature>
<evidence type="ECO:0000313" key="4">
    <source>
        <dbReference type="RefSeq" id="XP_010242640.1"/>
    </source>
</evidence>
<gene>
    <name evidence="4" type="primary">LOC104586934</name>
</gene>
<feature type="region of interest" description="Disordered" evidence="2">
    <location>
        <begin position="685"/>
        <end position="707"/>
    </location>
</feature>
<dbReference type="RefSeq" id="XP_010242640.1">
    <property type="nucleotide sequence ID" value="XM_010244338.2"/>
</dbReference>
<name>A0A1U7Z6T9_NELNU</name>
<dbReference type="KEGG" id="nnu:104586934"/>
<dbReference type="GeneID" id="104586934"/>
<evidence type="ECO:0000256" key="1">
    <source>
        <dbReference type="SAM" id="Coils"/>
    </source>
</evidence>
<dbReference type="OrthoDB" id="1939754at2759"/>
<proteinExistence type="predicted"/>
<dbReference type="FunCoup" id="A0A1U7Z6T9">
    <property type="interactions" value="2267"/>
</dbReference>
<dbReference type="Proteomes" id="UP000189703">
    <property type="component" value="Unplaced"/>
</dbReference>
<protein>
    <submittedName>
        <fullName evidence="4">Uncharacterized protein LOC104586934</fullName>
    </submittedName>
</protein>
<dbReference type="PANTHER" id="PTHR33701">
    <property type="entry name" value="TRANSMEMBRANE PROTEIN"/>
    <property type="match status" value="1"/>
</dbReference>
<dbReference type="OMA" id="ANHFHEP"/>
<dbReference type="eggNOG" id="ENOG502QR45">
    <property type="taxonomic scope" value="Eukaryota"/>
</dbReference>
<accession>A0A1U7Z6T9</accession>
<feature type="region of interest" description="Disordered" evidence="2">
    <location>
        <begin position="392"/>
        <end position="428"/>
    </location>
</feature>